<dbReference type="CDD" id="cd00201">
    <property type="entry name" value="WW"/>
    <property type="match status" value="1"/>
</dbReference>
<comment type="caution">
    <text evidence="3">The sequence shown here is derived from an EMBL/GenBank/DDBJ whole genome shotgun (WGS) entry which is preliminary data.</text>
</comment>
<evidence type="ECO:0000313" key="3">
    <source>
        <dbReference type="EMBL" id="RRT58394.1"/>
    </source>
</evidence>
<feature type="transmembrane region" description="Helical" evidence="1">
    <location>
        <begin position="20"/>
        <end position="47"/>
    </location>
</feature>
<keyword evidence="1" id="KW-0812">Transmembrane</keyword>
<evidence type="ECO:0000259" key="2">
    <source>
        <dbReference type="PROSITE" id="PS50020"/>
    </source>
</evidence>
<dbReference type="PANTHER" id="PTHR47852">
    <property type="entry name" value="OS06G0298400 PROTEIN"/>
    <property type="match status" value="1"/>
</dbReference>
<reference evidence="3 4" key="1">
    <citation type="journal article" date="2014" name="Agronomy (Basel)">
        <title>A Draft Genome Sequence for Ensete ventricosum, the Drought-Tolerant Tree Against Hunger.</title>
        <authorList>
            <person name="Harrison J."/>
            <person name="Moore K.A."/>
            <person name="Paszkiewicz K."/>
            <person name="Jones T."/>
            <person name="Grant M."/>
            <person name="Ambacheew D."/>
            <person name="Muzemil S."/>
            <person name="Studholme D.J."/>
        </authorList>
    </citation>
    <scope>NUCLEOTIDE SEQUENCE [LARGE SCALE GENOMIC DNA]</scope>
</reference>
<dbReference type="PROSITE" id="PS01159">
    <property type="entry name" value="WW_DOMAIN_1"/>
    <property type="match status" value="1"/>
</dbReference>
<name>A0A426Z342_ENSVE</name>
<accession>A0A426Z342</accession>
<protein>
    <recommendedName>
        <fullName evidence="2">WW domain-containing protein</fullName>
    </recommendedName>
</protein>
<dbReference type="SUPFAM" id="SSF51045">
    <property type="entry name" value="WW domain"/>
    <property type="match status" value="1"/>
</dbReference>
<dbReference type="EMBL" id="AMZH03008711">
    <property type="protein sequence ID" value="RRT58394.1"/>
    <property type="molecule type" value="Genomic_DNA"/>
</dbReference>
<dbReference type="InterPro" id="IPR001202">
    <property type="entry name" value="WW_dom"/>
</dbReference>
<proteinExistence type="predicted"/>
<sequence length="241" mass="25935">MSRISCTLCQHEAFQLALSFTIMLLGIAPMLCAVCWVQCLLWSCWLFNASHKFLRSITSLQQGQEIVGASGIAGSKPDNADAAGDIKDDDQLDHINNVDSNDTKESDVALAATQYTEADLASQTVLDASGMQIVGDLTGDWKVVMHGQSNQYYYWNTVTGETSWEMPSGMEISISGVDLSSSVGGQVAYPVLMHANNAAPEIHGITNLVPTSMEAYGTVEFDKDNGKVCVTHIGSFGVMVL</sequence>
<dbReference type="PROSITE" id="PS50020">
    <property type="entry name" value="WW_DOMAIN_2"/>
    <property type="match status" value="1"/>
</dbReference>
<dbReference type="SMART" id="SM00456">
    <property type="entry name" value="WW"/>
    <property type="match status" value="1"/>
</dbReference>
<evidence type="ECO:0000313" key="4">
    <source>
        <dbReference type="Proteomes" id="UP000287651"/>
    </source>
</evidence>
<keyword evidence="1" id="KW-0472">Membrane</keyword>
<dbReference type="Gene3D" id="2.20.70.10">
    <property type="match status" value="1"/>
</dbReference>
<dbReference type="PANTHER" id="PTHR47852:SF2">
    <property type="entry name" value="WW DOMAIN-CONTAINING PROTEIN"/>
    <property type="match status" value="1"/>
</dbReference>
<gene>
    <name evidence="3" type="ORF">B296_00045691</name>
</gene>
<dbReference type="InterPro" id="IPR036020">
    <property type="entry name" value="WW_dom_sf"/>
</dbReference>
<dbReference type="AlphaFoldDB" id="A0A426Z342"/>
<organism evidence="3 4">
    <name type="scientific">Ensete ventricosum</name>
    <name type="common">Abyssinian banana</name>
    <name type="synonym">Musa ensete</name>
    <dbReference type="NCBI Taxonomy" id="4639"/>
    <lineage>
        <taxon>Eukaryota</taxon>
        <taxon>Viridiplantae</taxon>
        <taxon>Streptophyta</taxon>
        <taxon>Embryophyta</taxon>
        <taxon>Tracheophyta</taxon>
        <taxon>Spermatophyta</taxon>
        <taxon>Magnoliopsida</taxon>
        <taxon>Liliopsida</taxon>
        <taxon>Zingiberales</taxon>
        <taxon>Musaceae</taxon>
        <taxon>Ensete</taxon>
    </lineage>
</organism>
<dbReference type="Proteomes" id="UP000287651">
    <property type="component" value="Unassembled WGS sequence"/>
</dbReference>
<keyword evidence="1" id="KW-1133">Transmembrane helix</keyword>
<evidence type="ECO:0000256" key="1">
    <source>
        <dbReference type="SAM" id="Phobius"/>
    </source>
</evidence>
<dbReference type="Pfam" id="PF00397">
    <property type="entry name" value="WW"/>
    <property type="match status" value="1"/>
</dbReference>
<feature type="domain" description="WW" evidence="2">
    <location>
        <begin position="135"/>
        <end position="169"/>
    </location>
</feature>